<feature type="domain" description="DUF4873" evidence="2">
    <location>
        <begin position="2"/>
        <end position="83"/>
    </location>
</feature>
<feature type="region of interest" description="Disordered" evidence="1">
    <location>
        <begin position="61"/>
        <end position="96"/>
    </location>
</feature>
<reference evidence="4" key="1">
    <citation type="submission" date="2019-11" db="EMBL/GenBank/DDBJ databases">
        <title>The complete genome sequence of Saccharopolyspora sp. E2A.</title>
        <authorList>
            <person name="Zhang G."/>
        </authorList>
    </citation>
    <scope>NUCLEOTIDE SEQUENCE [LARGE SCALE GENOMIC DNA]</scope>
    <source>
        <strain evidence="4">E2A</strain>
    </source>
</reference>
<dbReference type="Pfam" id="PF16170">
    <property type="entry name" value="DUF4873"/>
    <property type="match status" value="1"/>
</dbReference>
<evidence type="ECO:0000259" key="2">
    <source>
        <dbReference type="Pfam" id="PF16170"/>
    </source>
</evidence>
<name>A0A5Q3QBX3_9PSEU</name>
<dbReference type="AlphaFoldDB" id="A0A5Q3QBX3"/>
<dbReference type="InterPro" id="IPR032371">
    <property type="entry name" value="DUF4873"/>
</dbReference>
<accession>A0A5Q3QBX3</accession>
<proteinExistence type="predicted"/>
<sequence>MLRTEDAAIAVEVVLRGHFQPIDGRFHWYGRIAANPEVDALTGGRSARVVLSTDDGDALGTLSDPDPWSRHRITGVGRPPFAVPTSLSDLEPTDPA</sequence>
<protein>
    <submittedName>
        <fullName evidence="3">DUF4873 domain-containing protein</fullName>
    </submittedName>
</protein>
<evidence type="ECO:0000313" key="3">
    <source>
        <dbReference type="EMBL" id="QGK72048.1"/>
    </source>
</evidence>
<organism evidence="3 4">
    <name type="scientific">Allosaccharopolyspora coralli</name>
    <dbReference type="NCBI Taxonomy" id="2665642"/>
    <lineage>
        <taxon>Bacteria</taxon>
        <taxon>Bacillati</taxon>
        <taxon>Actinomycetota</taxon>
        <taxon>Actinomycetes</taxon>
        <taxon>Pseudonocardiales</taxon>
        <taxon>Pseudonocardiaceae</taxon>
        <taxon>Allosaccharopolyspora</taxon>
    </lineage>
</organism>
<dbReference type="KEGG" id="sace:GIY23_04560"/>
<gene>
    <name evidence="3" type="ORF">GIY23_04560</name>
</gene>
<evidence type="ECO:0000313" key="4">
    <source>
        <dbReference type="Proteomes" id="UP000371041"/>
    </source>
</evidence>
<dbReference type="Proteomes" id="UP000371041">
    <property type="component" value="Chromosome"/>
</dbReference>
<evidence type="ECO:0000256" key="1">
    <source>
        <dbReference type="SAM" id="MobiDB-lite"/>
    </source>
</evidence>
<keyword evidence="4" id="KW-1185">Reference proteome</keyword>
<dbReference type="EMBL" id="CP045929">
    <property type="protein sequence ID" value="QGK72048.1"/>
    <property type="molecule type" value="Genomic_DNA"/>
</dbReference>